<proteinExistence type="predicted"/>
<keyword evidence="1" id="KW-0547">Nucleotide-binding</keyword>
<dbReference type="SMART" id="SM00220">
    <property type="entry name" value="S_TKc"/>
    <property type="match status" value="1"/>
</dbReference>
<sequence>MIEKKGKSKSDIQALQKEIYVLQRCNHPHIVQLLDWCDTKKRIYMVVEFCDGGDVFERVVNLKKFSEADATRVIQQVASGLKHLHEQGFVHRDLKPDNVMYLTKAQDSSIKIIDFGLSGDCSDGPCTTPCGTAHYAAPEVLGNQPYGVQSDIWSLGVITYTLLALFFFVFFF</sequence>
<comment type="caution">
    <text evidence="5">The sequence shown here is derived from an EMBL/GenBank/DDBJ whole genome shotgun (WGS) entry which is preliminary data.</text>
</comment>
<gene>
    <name evidence="5" type="ORF">RFI_13245</name>
</gene>
<dbReference type="OMA" id="SIAYCHR"/>
<evidence type="ECO:0000256" key="1">
    <source>
        <dbReference type="ARBA" id="ARBA00022741"/>
    </source>
</evidence>
<dbReference type="Proteomes" id="UP000023152">
    <property type="component" value="Unassembled WGS sequence"/>
</dbReference>
<dbReference type="OrthoDB" id="193931at2759"/>
<keyword evidence="2" id="KW-0067">ATP-binding</keyword>
<name>X6NDW0_RETFI</name>
<feature type="transmembrane region" description="Helical" evidence="3">
    <location>
        <begin position="152"/>
        <end position="171"/>
    </location>
</feature>
<dbReference type="EMBL" id="ASPP01009605">
    <property type="protein sequence ID" value="ETO23914.1"/>
    <property type="molecule type" value="Genomic_DNA"/>
</dbReference>
<evidence type="ECO:0000259" key="4">
    <source>
        <dbReference type="PROSITE" id="PS50011"/>
    </source>
</evidence>
<evidence type="ECO:0000256" key="3">
    <source>
        <dbReference type="SAM" id="Phobius"/>
    </source>
</evidence>
<keyword evidence="6" id="KW-1185">Reference proteome</keyword>
<dbReference type="GO" id="GO:0005524">
    <property type="term" value="F:ATP binding"/>
    <property type="evidence" value="ECO:0007669"/>
    <property type="project" value="UniProtKB-KW"/>
</dbReference>
<dbReference type="PROSITE" id="PS00108">
    <property type="entry name" value="PROTEIN_KINASE_ST"/>
    <property type="match status" value="1"/>
</dbReference>
<protein>
    <recommendedName>
        <fullName evidence="4">Protein kinase domain-containing protein</fullName>
    </recommendedName>
</protein>
<dbReference type="Pfam" id="PF00069">
    <property type="entry name" value="Pkinase"/>
    <property type="match status" value="1"/>
</dbReference>
<dbReference type="Gene3D" id="1.10.510.10">
    <property type="entry name" value="Transferase(Phosphotransferase) domain 1"/>
    <property type="match status" value="1"/>
</dbReference>
<dbReference type="InterPro" id="IPR011009">
    <property type="entry name" value="Kinase-like_dom_sf"/>
</dbReference>
<keyword evidence="3" id="KW-0472">Membrane</keyword>
<dbReference type="FunFam" id="1.10.510.10:FF:000571">
    <property type="entry name" value="Maternal embryonic leucine zipper kinase"/>
    <property type="match status" value="1"/>
</dbReference>
<keyword evidence="3" id="KW-1133">Transmembrane helix</keyword>
<evidence type="ECO:0000313" key="6">
    <source>
        <dbReference type="Proteomes" id="UP000023152"/>
    </source>
</evidence>
<dbReference type="InterPro" id="IPR008271">
    <property type="entry name" value="Ser/Thr_kinase_AS"/>
</dbReference>
<keyword evidence="3" id="KW-0812">Transmembrane</keyword>
<dbReference type="PROSITE" id="PS50011">
    <property type="entry name" value="PROTEIN_KINASE_DOM"/>
    <property type="match status" value="1"/>
</dbReference>
<dbReference type="SUPFAM" id="SSF56112">
    <property type="entry name" value="Protein kinase-like (PK-like)"/>
    <property type="match status" value="1"/>
</dbReference>
<evidence type="ECO:0000313" key="5">
    <source>
        <dbReference type="EMBL" id="ETO23914.1"/>
    </source>
</evidence>
<reference evidence="5 6" key="1">
    <citation type="journal article" date="2013" name="Curr. Biol.">
        <title>The Genome of the Foraminiferan Reticulomyxa filosa.</title>
        <authorList>
            <person name="Glockner G."/>
            <person name="Hulsmann N."/>
            <person name="Schleicher M."/>
            <person name="Noegel A.A."/>
            <person name="Eichinger L."/>
            <person name="Gallinger C."/>
            <person name="Pawlowski J."/>
            <person name="Sierra R."/>
            <person name="Euteneuer U."/>
            <person name="Pillet L."/>
            <person name="Moustafa A."/>
            <person name="Platzer M."/>
            <person name="Groth M."/>
            <person name="Szafranski K."/>
            <person name="Schliwa M."/>
        </authorList>
    </citation>
    <scope>NUCLEOTIDE SEQUENCE [LARGE SCALE GENOMIC DNA]</scope>
</reference>
<dbReference type="GO" id="GO:0004672">
    <property type="term" value="F:protein kinase activity"/>
    <property type="evidence" value="ECO:0007669"/>
    <property type="project" value="InterPro"/>
</dbReference>
<organism evidence="5 6">
    <name type="scientific">Reticulomyxa filosa</name>
    <dbReference type="NCBI Taxonomy" id="46433"/>
    <lineage>
        <taxon>Eukaryota</taxon>
        <taxon>Sar</taxon>
        <taxon>Rhizaria</taxon>
        <taxon>Retaria</taxon>
        <taxon>Foraminifera</taxon>
        <taxon>Monothalamids</taxon>
        <taxon>Reticulomyxidae</taxon>
        <taxon>Reticulomyxa</taxon>
    </lineage>
</organism>
<accession>X6NDW0</accession>
<dbReference type="PANTHER" id="PTHR24347">
    <property type="entry name" value="SERINE/THREONINE-PROTEIN KINASE"/>
    <property type="match status" value="1"/>
</dbReference>
<feature type="domain" description="Protein kinase" evidence="4">
    <location>
        <begin position="1"/>
        <end position="172"/>
    </location>
</feature>
<dbReference type="InterPro" id="IPR000719">
    <property type="entry name" value="Prot_kinase_dom"/>
</dbReference>
<evidence type="ECO:0000256" key="2">
    <source>
        <dbReference type="ARBA" id="ARBA00022840"/>
    </source>
</evidence>
<dbReference type="AlphaFoldDB" id="X6NDW0"/>